<dbReference type="AlphaFoldDB" id="A0A090IR78"/>
<feature type="transmembrane region" description="Helical" evidence="3">
    <location>
        <begin position="21"/>
        <end position="38"/>
    </location>
</feature>
<organism evidence="6 7">
    <name type="scientific">Aliivibrio wodanis</name>
    <dbReference type="NCBI Taxonomy" id="80852"/>
    <lineage>
        <taxon>Bacteria</taxon>
        <taxon>Pseudomonadati</taxon>
        <taxon>Pseudomonadota</taxon>
        <taxon>Gammaproteobacteria</taxon>
        <taxon>Vibrionales</taxon>
        <taxon>Vibrionaceae</taxon>
        <taxon>Aliivibrio</taxon>
    </lineage>
</organism>
<comment type="similarity">
    <text evidence="1">Belongs to the sulfatase family.</text>
</comment>
<feature type="transmembrane region" description="Helical" evidence="3">
    <location>
        <begin position="58"/>
        <end position="76"/>
    </location>
</feature>
<keyword evidence="3" id="KW-1133">Transmembrane helix</keyword>
<evidence type="ECO:0000313" key="6">
    <source>
        <dbReference type="EMBL" id="CED71838.1"/>
    </source>
</evidence>
<gene>
    <name evidence="6" type="ORF">AWOD_I_1772</name>
</gene>
<dbReference type="PATRIC" id="fig|80852.17.peg.1828"/>
<feature type="transmembrane region" description="Helical" evidence="3">
    <location>
        <begin position="172"/>
        <end position="190"/>
    </location>
</feature>
<dbReference type="HOGENOM" id="CLU_030247_1_0_6"/>
<keyword evidence="2" id="KW-0378">Hydrolase</keyword>
<evidence type="ECO:0000259" key="4">
    <source>
        <dbReference type="Pfam" id="PF00884"/>
    </source>
</evidence>
<dbReference type="GO" id="GO:0004065">
    <property type="term" value="F:arylsulfatase activity"/>
    <property type="evidence" value="ECO:0007669"/>
    <property type="project" value="TreeGrafter"/>
</dbReference>
<dbReference type="SUPFAM" id="SSF53649">
    <property type="entry name" value="Alkaline phosphatase-like"/>
    <property type="match status" value="1"/>
</dbReference>
<evidence type="ECO:0000313" key="7">
    <source>
        <dbReference type="Proteomes" id="UP000032427"/>
    </source>
</evidence>
<dbReference type="Gene3D" id="3.40.720.10">
    <property type="entry name" value="Alkaline Phosphatase, subunit A"/>
    <property type="match status" value="1"/>
</dbReference>
<feature type="domain" description="Sulfatase N-terminal" evidence="4">
    <location>
        <begin position="264"/>
        <end position="514"/>
    </location>
</feature>
<dbReference type="OrthoDB" id="236686at2"/>
<name>A0A090IR78_9GAMM</name>
<feature type="transmembrane region" description="Helical" evidence="3">
    <location>
        <begin position="135"/>
        <end position="152"/>
    </location>
</feature>
<evidence type="ECO:0000256" key="1">
    <source>
        <dbReference type="ARBA" id="ARBA00008779"/>
    </source>
</evidence>
<keyword evidence="3" id="KW-0472">Membrane</keyword>
<accession>A0A090IR78</accession>
<evidence type="ECO:0000256" key="2">
    <source>
        <dbReference type="ARBA" id="ARBA00022801"/>
    </source>
</evidence>
<keyword evidence="7" id="KW-1185">Reference proteome</keyword>
<dbReference type="PIRSF" id="PIRSF004950">
    <property type="entry name" value="Mmb_sulf_HI0842"/>
    <property type="match status" value="1"/>
</dbReference>
<dbReference type="InterPro" id="IPR000917">
    <property type="entry name" value="Sulfatase_N"/>
</dbReference>
<dbReference type="InterPro" id="IPR050738">
    <property type="entry name" value="Sulfatase"/>
</dbReference>
<evidence type="ECO:0000259" key="5">
    <source>
        <dbReference type="Pfam" id="PF11893"/>
    </source>
</evidence>
<dbReference type="STRING" id="80852.AWOD_I_1772"/>
<reference evidence="7" key="1">
    <citation type="submission" date="2014-09" db="EMBL/GenBank/DDBJ databases">
        <authorList>
            <person name="Hjerde E."/>
        </authorList>
    </citation>
    <scope>NUCLEOTIDE SEQUENCE [LARGE SCALE GENOMIC DNA]</scope>
    <source>
        <strain evidence="7">06/09/139</strain>
    </source>
</reference>
<keyword evidence="3" id="KW-0812">Transmembrane</keyword>
<dbReference type="GeneID" id="28541341"/>
<dbReference type="PANTHER" id="PTHR42693">
    <property type="entry name" value="ARYLSULFATASE FAMILY MEMBER"/>
    <property type="match status" value="1"/>
</dbReference>
<proteinExistence type="inferred from homology"/>
<dbReference type="Pfam" id="PF11893">
    <property type="entry name" value="DUF3413"/>
    <property type="match status" value="1"/>
</dbReference>
<dbReference type="PANTHER" id="PTHR42693:SF53">
    <property type="entry name" value="ENDO-4-O-SULFATASE"/>
    <property type="match status" value="1"/>
</dbReference>
<dbReference type="CDD" id="cd16148">
    <property type="entry name" value="sulfatase_like"/>
    <property type="match status" value="1"/>
</dbReference>
<sequence>MVDSGNTYGDKVSKLITWGHWFSFFNIIAAMLVGTRYISQSPWPETLLGQTYLVLNWIGHFGFLVFGFYILVLFPLTFITPSQRLMRVLSVIIATAGMTLLLLDTYAYQNLHLHITPLVWDMLLNNDKSNLNTQWQYLFIVVPVIFLLQLSLSEWVWNKLRKLTHKHVGRPFAILFSVAFIGSHLIHTWADASAYGPVTAQRATFPLSYPMTARSFLEKHGFLDSEALARQIEEEGVGGAKEAMRYPLEPIRFKEKQTEYNLQIIMIDSLRSDTLNHTDTPNLTRFAQNNLNYNNHYSASNNPTSLFGLFYGLPGSYVDNFRNSSVESPILAELHTRDYTFGLFSGDNFNSSLYKQIIFTQGELSNTEEKMTDSKAISQWNSWFSTQESNKPWFSYLELTSVSKYDSSEPISTTNTDQSVFEINYRKAVRKTDQQLRAVLNTLKQSPDWEKTIVVITSNHGMEFNETNTNSWGASSNFSQYQLRVPMLIHWPNAEPELITTRSSHLDLAPTLMESFLRTTTTSKSYSSGLNLLTLDGERNWLLAGDRKNIALITDTNTVVIDTFGNYKVYDENYRRLKDEKPKLSLLMQGVSELKRFYHPKK</sequence>
<feature type="domain" description="Inner membrane protein YejM N-terminal" evidence="5">
    <location>
        <begin position="6"/>
        <end position="252"/>
    </location>
</feature>
<protein>
    <submittedName>
        <fullName evidence="6">Putative membrane associated sulfatase</fullName>
    </submittedName>
</protein>
<dbReference type="Pfam" id="PF00884">
    <property type="entry name" value="Sulfatase"/>
    <property type="match status" value="1"/>
</dbReference>
<dbReference type="KEGG" id="awd:AWOD_I_1772"/>
<dbReference type="InterPro" id="IPR012159">
    <property type="entry name" value="YejM-like"/>
</dbReference>
<dbReference type="Proteomes" id="UP000032427">
    <property type="component" value="Chromosome 1"/>
</dbReference>
<feature type="transmembrane region" description="Helical" evidence="3">
    <location>
        <begin position="88"/>
        <end position="108"/>
    </location>
</feature>
<dbReference type="InterPro" id="IPR017850">
    <property type="entry name" value="Alkaline_phosphatase_core_sf"/>
</dbReference>
<dbReference type="EMBL" id="LN554846">
    <property type="protein sequence ID" value="CED71838.1"/>
    <property type="molecule type" value="Genomic_DNA"/>
</dbReference>
<dbReference type="InterPro" id="IPR024588">
    <property type="entry name" value="YejM_N"/>
</dbReference>
<evidence type="ECO:0000256" key="3">
    <source>
        <dbReference type="SAM" id="Phobius"/>
    </source>
</evidence>